<evidence type="ECO:0000313" key="2">
    <source>
        <dbReference type="EMBL" id="KAK8520771.1"/>
    </source>
</evidence>
<keyword evidence="3" id="KW-1185">Reference proteome</keyword>
<accession>A0ABR2CM93</accession>
<protein>
    <submittedName>
        <fullName evidence="2">Uncharacterized protein</fullName>
    </submittedName>
</protein>
<dbReference type="EMBL" id="JBBPBM010000048">
    <property type="protein sequence ID" value="KAK8520771.1"/>
    <property type="molecule type" value="Genomic_DNA"/>
</dbReference>
<proteinExistence type="predicted"/>
<comment type="caution">
    <text evidence="2">The sequence shown here is derived from an EMBL/GenBank/DDBJ whole genome shotgun (WGS) entry which is preliminary data.</text>
</comment>
<feature type="compositionally biased region" description="Polar residues" evidence="1">
    <location>
        <begin position="66"/>
        <end position="80"/>
    </location>
</feature>
<feature type="region of interest" description="Disordered" evidence="1">
    <location>
        <begin position="66"/>
        <end position="86"/>
    </location>
</feature>
<gene>
    <name evidence="2" type="ORF">V6N12_004699</name>
</gene>
<evidence type="ECO:0000313" key="3">
    <source>
        <dbReference type="Proteomes" id="UP001472677"/>
    </source>
</evidence>
<reference evidence="2 3" key="1">
    <citation type="journal article" date="2024" name="G3 (Bethesda)">
        <title>Genome assembly of Hibiscus sabdariffa L. provides insights into metabolisms of medicinal natural products.</title>
        <authorList>
            <person name="Kim T."/>
        </authorList>
    </citation>
    <scope>NUCLEOTIDE SEQUENCE [LARGE SCALE GENOMIC DNA]</scope>
    <source>
        <strain evidence="2">TK-2024</strain>
        <tissue evidence="2">Old leaves</tissue>
    </source>
</reference>
<dbReference type="Proteomes" id="UP001472677">
    <property type="component" value="Unassembled WGS sequence"/>
</dbReference>
<sequence length="86" mass="8897">MVCSGVKDSSKCVHDTGQQGSISASKLTIINGATKICVPSQSRDNSEQVVAGVLPDVEAVNPHTTELSVTSQLNEGSNESLAMVIP</sequence>
<organism evidence="2 3">
    <name type="scientific">Hibiscus sabdariffa</name>
    <name type="common">roselle</name>
    <dbReference type="NCBI Taxonomy" id="183260"/>
    <lineage>
        <taxon>Eukaryota</taxon>
        <taxon>Viridiplantae</taxon>
        <taxon>Streptophyta</taxon>
        <taxon>Embryophyta</taxon>
        <taxon>Tracheophyta</taxon>
        <taxon>Spermatophyta</taxon>
        <taxon>Magnoliopsida</taxon>
        <taxon>eudicotyledons</taxon>
        <taxon>Gunneridae</taxon>
        <taxon>Pentapetalae</taxon>
        <taxon>rosids</taxon>
        <taxon>malvids</taxon>
        <taxon>Malvales</taxon>
        <taxon>Malvaceae</taxon>
        <taxon>Malvoideae</taxon>
        <taxon>Hibiscus</taxon>
    </lineage>
</organism>
<evidence type="ECO:0000256" key="1">
    <source>
        <dbReference type="SAM" id="MobiDB-lite"/>
    </source>
</evidence>
<name>A0ABR2CM93_9ROSI</name>